<evidence type="ECO:0000256" key="1">
    <source>
        <dbReference type="SAM" id="MobiDB-lite"/>
    </source>
</evidence>
<dbReference type="Proteomes" id="UP000701801">
    <property type="component" value="Unassembled WGS sequence"/>
</dbReference>
<proteinExistence type="predicted"/>
<name>A0A9N9Q461_9HELO</name>
<evidence type="ECO:0000313" key="2">
    <source>
        <dbReference type="EMBL" id="CAG8974102.1"/>
    </source>
</evidence>
<organism evidence="2 3">
    <name type="scientific">Hymenoscyphus albidus</name>
    <dbReference type="NCBI Taxonomy" id="595503"/>
    <lineage>
        <taxon>Eukaryota</taxon>
        <taxon>Fungi</taxon>
        <taxon>Dikarya</taxon>
        <taxon>Ascomycota</taxon>
        <taxon>Pezizomycotina</taxon>
        <taxon>Leotiomycetes</taxon>
        <taxon>Helotiales</taxon>
        <taxon>Helotiaceae</taxon>
        <taxon>Hymenoscyphus</taxon>
    </lineage>
</organism>
<comment type="caution">
    <text evidence="2">The sequence shown here is derived from an EMBL/GenBank/DDBJ whole genome shotgun (WGS) entry which is preliminary data.</text>
</comment>
<dbReference type="EMBL" id="CAJVRM010000092">
    <property type="protein sequence ID" value="CAG8974102.1"/>
    <property type="molecule type" value="Genomic_DNA"/>
</dbReference>
<keyword evidence="3" id="KW-1185">Reference proteome</keyword>
<feature type="region of interest" description="Disordered" evidence="1">
    <location>
        <begin position="31"/>
        <end position="59"/>
    </location>
</feature>
<dbReference type="OrthoDB" id="167398at2759"/>
<dbReference type="AlphaFoldDB" id="A0A9N9Q461"/>
<evidence type="ECO:0000313" key="3">
    <source>
        <dbReference type="Proteomes" id="UP000701801"/>
    </source>
</evidence>
<reference evidence="2" key="1">
    <citation type="submission" date="2021-07" db="EMBL/GenBank/DDBJ databases">
        <authorList>
            <person name="Durling M."/>
        </authorList>
    </citation>
    <scope>NUCLEOTIDE SEQUENCE</scope>
</reference>
<gene>
    <name evidence="2" type="ORF">HYALB_00011625</name>
</gene>
<sequence>MAIGHWTGHGHSAKLPALRLIQDWLGKDEKHSEPTALRAKRRSQPVNQPTPGGSGKGLLVENRMGRRMGMGWDEMGWDERGLRTREKNLLNLYTPQSNPGTINYPPDPYGRSHSTSYFVDPTICAPLCSILKLDTNTDQSPQLRSYVTAMVKIRQRSASDSSNLQFVRKSCRINVLPFDFGGPLRGRASTSRPQTILYNVNTEPVRQMSHSTVPIIIINLVRGRRKNVRKYCQSHIEPIF</sequence>
<accession>A0A9N9Q461</accession>
<protein>
    <submittedName>
        <fullName evidence="2">Uncharacterized protein</fullName>
    </submittedName>
</protein>